<evidence type="ECO:0000313" key="6">
    <source>
        <dbReference type="EMBL" id="PWZ55433.1"/>
    </source>
</evidence>
<sequence>MAYAARLVAKVHLAATPQAEPRHLSSFRVGALSRSTTVQRQKFVAKSAISAVESGDTFVGVKQNTRPIIVIDNYDSFTYNLCQVKAIFCCITGGKTFPCIMYMGEVGANFEVYRNDEITVEEIKKLFVACSTGFLLEEYLFPQALALLKIQEYPCKQLQSLGPQYRCLGFAWVYSALERHLEVVRSPYGVVHGKGSLVHYDEKLDGTLFYDIPNPFQAGRYHSLVIEKDSFPHDTLEIVAWTDDGLIMAARHRIYKHIQGVQFHPESIITTEGRLMVNNFIKIIEGYEASNCSP</sequence>
<dbReference type="InterPro" id="IPR006221">
    <property type="entry name" value="TrpG/PapA_dom"/>
</dbReference>
<keyword evidence="3" id="KW-0028">Amino-acid biosynthesis</keyword>
<dbReference type="EMBL" id="NCVQ01000001">
    <property type="protein sequence ID" value="PWZ55433.1"/>
    <property type="molecule type" value="Genomic_DNA"/>
</dbReference>
<dbReference type="PANTHER" id="PTHR43418:SF4">
    <property type="entry name" value="MULTIFUNCTIONAL TRYPTOPHAN BIOSYNTHESIS PROTEIN"/>
    <property type="match status" value="1"/>
</dbReference>
<keyword evidence="3" id="KW-0822">Tryptophan biosynthesis</keyword>
<dbReference type="PRINTS" id="PR00097">
    <property type="entry name" value="ANTSNTHASEII"/>
</dbReference>
<dbReference type="EC" id="4.1.3.27" evidence="2"/>
<dbReference type="PANTHER" id="PTHR43418">
    <property type="entry name" value="MULTIFUNCTIONAL TRYPTOPHAN BIOSYNTHESIS PROTEIN-RELATED"/>
    <property type="match status" value="1"/>
</dbReference>
<dbReference type="Pfam" id="PF00117">
    <property type="entry name" value="GATase"/>
    <property type="match status" value="1"/>
</dbReference>
<dbReference type="SUPFAM" id="SSF52317">
    <property type="entry name" value="Class I glutamine amidotransferase-like"/>
    <property type="match status" value="1"/>
</dbReference>
<evidence type="ECO:0000256" key="4">
    <source>
        <dbReference type="ARBA" id="ARBA00022962"/>
    </source>
</evidence>
<evidence type="ECO:0000259" key="5">
    <source>
        <dbReference type="Pfam" id="PF00117"/>
    </source>
</evidence>
<keyword evidence="4" id="KW-0315">Glutamine amidotransferase</keyword>
<dbReference type="Gene3D" id="3.40.50.880">
    <property type="match status" value="1"/>
</dbReference>
<dbReference type="GO" id="GO:0000162">
    <property type="term" value="P:L-tryptophan biosynthetic process"/>
    <property type="evidence" value="ECO:0007669"/>
    <property type="project" value="UniProtKB-KW"/>
</dbReference>
<dbReference type="Proteomes" id="UP000251960">
    <property type="component" value="Chromosome 1"/>
</dbReference>
<evidence type="ECO:0000256" key="1">
    <source>
        <dbReference type="ARBA" id="ARBA00004873"/>
    </source>
</evidence>
<name>A0A317YA84_MAIZE</name>
<reference evidence="6" key="1">
    <citation type="journal article" date="2018" name="Nat. Genet.">
        <title>Extensive intraspecific gene order and gene structural variations between Mo17 and other maize genomes.</title>
        <authorList>
            <person name="Sun S."/>
            <person name="Zhou Y."/>
            <person name="Chen J."/>
            <person name="Shi J."/>
            <person name="Zhao H."/>
            <person name="Zhao H."/>
            <person name="Song W."/>
            <person name="Zhang M."/>
            <person name="Cui Y."/>
            <person name="Dong X."/>
            <person name="Liu H."/>
            <person name="Ma X."/>
            <person name="Jiao Y."/>
            <person name="Wang B."/>
            <person name="Wei X."/>
            <person name="Stein J.C."/>
            <person name="Glaubitz J.C."/>
            <person name="Lu F."/>
            <person name="Yu G."/>
            <person name="Liang C."/>
            <person name="Fengler K."/>
            <person name="Li B."/>
            <person name="Rafalski A."/>
            <person name="Schnable P.S."/>
            <person name="Ware D.H."/>
            <person name="Buckler E.S."/>
            <person name="Lai J."/>
        </authorList>
    </citation>
    <scope>NUCLEOTIDE SEQUENCE [LARGE SCALE GENOMIC DNA]</scope>
    <source>
        <tissue evidence="6">Seedling</tissue>
    </source>
</reference>
<protein>
    <recommendedName>
        <fullName evidence="2">anthranilate synthase</fullName>
        <ecNumber evidence="2">4.1.3.27</ecNumber>
    </recommendedName>
</protein>
<feature type="domain" description="Glutamine amidotransferase" evidence="5">
    <location>
        <begin position="167"/>
        <end position="281"/>
    </location>
</feature>
<dbReference type="InterPro" id="IPR017926">
    <property type="entry name" value="GATASE"/>
</dbReference>
<organism evidence="6">
    <name type="scientific">Zea mays</name>
    <name type="common">Maize</name>
    <dbReference type="NCBI Taxonomy" id="4577"/>
    <lineage>
        <taxon>Eukaryota</taxon>
        <taxon>Viridiplantae</taxon>
        <taxon>Streptophyta</taxon>
        <taxon>Embryophyta</taxon>
        <taxon>Tracheophyta</taxon>
        <taxon>Spermatophyta</taxon>
        <taxon>Magnoliopsida</taxon>
        <taxon>Liliopsida</taxon>
        <taxon>Poales</taxon>
        <taxon>Poaceae</taxon>
        <taxon>PACMAD clade</taxon>
        <taxon>Panicoideae</taxon>
        <taxon>Andropogonodae</taxon>
        <taxon>Andropogoneae</taxon>
        <taxon>Tripsacinae</taxon>
        <taxon>Zea</taxon>
    </lineage>
</organism>
<dbReference type="InterPro" id="IPR050472">
    <property type="entry name" value="Anth_synth/Amidotransfase"/>
</dbReference>
<dbReference type="ExpressionAtlas" id="A0A317YA84">
    <property type="expression patterns" value="baseline and differential"/>
</dbReference>
<dbReference type="InterPro" id="IPR029062">
    <property type="entry name" value="Class_I_gatase-like"/>
</dbReference>
<evidence type="ECO:0000256" key="3">
    <source>
        <dbReference type="ARBA" id="ARBA00022822"/>
    </source>
</evidence>
<dbReference type="GO" id="GO:0004049">
    <property type="term" value="F:anthranilate synthase activity"/>
    <property type="evidence" value="ECO:0007669"/>
    <property type="project" value="UniProtKB-EC"/>
</dbReference>
<accession>A0A317YA84</accession>
<evidence type="ECO:0000256" key="2">
    <source>
        <dbReference type="ARBA" id="ARBA00012266"/>
    </source>
</evidence>
<dbReference type="PROSITE" id="PS51273">
    <property type="entry name" value="GATASE_TYPE_1"/>
    <property type="match status" value="1"/>
</dbReference>
<dbReference type="CDD" id="cd01743">
    <property type="entry name" value="GATase1_Anthranilate_Synthase"/>
    <property type="match status" value="1"/>
</dbReference>
<comment type="caution">
    <text evidence="6">The sequence shown here is derived from an EMBL/GenBank/DDBJ whole genome shotgun (WGS) entry which is preliminary data.</text>
</comment>
<comment type="pathway">
    <text evidence="1">Amino-acid biosynthesis; L-tryptophan biosynthesis; L-tryptophan from chorismate: step 1/5.</text>
</comment>
<dbReference type="AlphaFoldDB" id="A0A317YA84"/>
<proteinExistence type="predicted"/>
<keyword evidence="3" id="KW-0057">Aromatic amino acid biosynthesis</keyword>
<gene>
    <name evidence="6" type="primary">ASB2_0</name>
    <name evidence="6" type="ORF">Zm00014a_026731</name>
</gene>